<keyword evidence="2 4" id="KW-0240">DNA-directed RNA polymerase</keyword>
<dbReference type="Gene3D" id="3.30.1490.120">
    <property type="entry name" value="RNA polymerase Rpb7-like, N-terminal domain"/>
    <property type="match status" value="1"/>
</dbReference>
<evidence type="ECO:0000313" key="7">
    <source>
        <dbReference type="Proteomes" id="UP000074294"/>
    </source>
</evidence>
<dbReference type="SUPFAM" id="SSF88798">
    <property type="entry name" value="N-terminal, heterodimerisation domain of RBP7 (RpoE)"/>
    <property type="match status" value="1"/>
</dbReference>
<dbReference type="EMBL" id="LQMQ01000031">
    <property type="protein sequence ID" value="KUO40939.1"/>
    <property type="molecule type" value="Genomic_DNA"/>
</dbReference>
<dbReference type="PROSITE" id="PS50126">
    <property type="entry name" value="S1"/>
    <property type="match status" value="1"/>
</dbReference>
<keyword evidence="4" id="KW-0963">Cytoplasm</keyword>
<dbReference type="PANTHER" id="PTHR12709:SF4">
    <property type="entry name" value="DNA-DIRECTED RNA POLYMERASE II SUBUNIT RPB7"/>
    <property type="match status" value="1"/>
</dbReference>
<dbReference type="GO" id="GO:0005737">
    <property type="term" value="C:cytoplasm"/>
    <property type="evidence" value="ECO:0007669"/>
    <property type="project" value="UniProtKB-SubCell"/>
</dbReference>
<dbReference type="GO" id="GO:0003677">
    <property type="term" value="F:DNA binding"/>
    <property type="evidence" value="ECO:0007669"/>
    <property type="project" value="InterPro"/>
</dbReference>
<gene>
    <name evidence="4" type="primary">rpo7</name>
    <name evidence="4" type="synonym">rpoE</name>
    <name evidence="6" type="ORF">APZ16_01150</name>
</gene>
<comment type="catalytic activity">
    <reaction evidence="4">
        <text>RNA(n) + a ribonucleoside 5'-triphosphate = RNA(n+1) + diphosphate</text>
        <dbReference type="Rhea" id="RHEA:21248"/>
        <dbReference type="Rhea" id="RHEA-COMP:14527"/>
        <dbReference type="Rhea" id="RHEA-COMP:17342"/>
        <dbReference type="ChEBI" id="CHEBI:33019"/>
        <dbReference type="ChEBI" id="CHEBI:61557"/>
        <dbReference type="ChEBI" id="CHEBI:140395"/>
        <dbReference type="EC" id="2.7.7.6"/>
    </reaction>
</comment>
<dbReference type="Pfam" id="PF03876">
    <property type="entry name" value="SHS2_Rpb7-N"/>
    <property type="match status" value="1"/>
</dbReference>
<dbReference type="SMART" id="SM00316">
    <property type="entry name" value="S1"/>
    <property type="match status" value="1"/>
</dbReference>
<evidence type="ECO:0000256" key="2">
    <source>
        <dbReference type="ARBA" id="ARBA00022478"/>
    </source>
</evidence>
<dbReference type="InterPro" id="IPR046399">
    <property type="entry name" value="RNApol_Rpo7"/>
</dbReference>
<comment type="caution">
    <text evidence="6">The sequence shown here is derived from an EMBL/GenBank/DDBJ whole genome shotgun (WGS) entry which is preliminary data.</text>
</comment>
<dbReference type="HAMAP" id="MF_00865">
    <property type="entry name" value="RNApol_arch_Rpo7"/>
    <property type="match status" value="1"/>
</dbReference>
<sequence length="184" mass="20385">MYKLLTIEDTVRVPPNRFSEKLEDVVLDILKKSYGGVTDKDVGMVLVITKVLDISIGRVIMGDGASYHDVTFEALVYKPEINEIVFGEVVEIVEFGAFVRLGPVDGLVHVSQVMNDFVGYDKKKGVLYGKESKRTLKEGDKVRARIVTVSLKRGAKAGKIGLTMRQPGLGKLEWIEEAEKEAKA</sequence>
<dbReference type="InterPro" id="IPR003029">
    <property type="entry name" value="S1_domain"/>
</dbReference>
<comment type="similarity">
    <text evidence="1 4">Belongs to the eukaryotic RPB7/RPC8 RNA polymerase subunit family.</text>
</comment>
<name>A0A147JWQ9_HADYE</name>
<protein>
    <recommendedName>
        <fullName evidence="4">DNA-directed RNA polymerase subunit Rpo7</fullName>
        <ecNumber evidence="4">2.7.7.6</ecNumber>
    </recommendedName>
    <alternativeName>
        <fullName evidence="4">DNA-directed RNA polymerase subunit E</fullName>
    </alternativeName>
</protein>
<dbReference type="SUPFAM" id="SSF50249">
    <property type="entry name" value="Nucleic acid-binding proteins"/>
    <property type="match status" value="1"/>
</dbReference>
<evidence type="ECO:0000256" key="3">
    <source>
        <dbReference type="ARBA" id="ARBA00023163"/>
    </source>
</evidence>
<dbReference type="EC" id="2.7.7.6" evidence="4"/>
<dbReference type="NCBIfam" id="NF006333">
    <property type="entry name" value="PRK08563.1"/>
    <property type="match status" value="1"/>
</dbReference>
<keyword evidence="3 4" id="KW-0804">Transcription</keyword>
<dbReference type="Gene3D" id="2.40.50.140">
    <property type="entry name" value="Nucleic acid-binding proteins"/>
    <property type="match status" value="1"/>
</dbReference>
<organism evidence="6 7">
    <name type="scientific">Hadarchaeum yellowstonense</name>
    <dbReference type="NCBI Taxonomy" id="1776334"/>
    <lineage>
        <taxon>Archaea</taxon>
        <taxon>Methanobacteriati</taxon>
        <taxon>Candidatus Hadarchaeota</taxon>
        <taxon>Candidatus Hadarchaeia</taxon>
        <taxon>Candidatus Hadarchaeales</taxon>
        <taxon>Candidatus Hadarchaeaceae</taxon>
        <taxon>Candidatus Hadarchaeum</taxon>
    </lineage>
</organism>
<dbReference type="GO" id="GO:0003899">
    <property type="term" value="F:DNA-directed RNA polymerase activity"/>
    <property type="evidence" value="ECO:0007669"/>
    <property type="project" value="UniProtKB-UniRule"/>
</dbReference>
<feature type="domain" description="S1 motif" evidence="5">
    <location>
        <begin position="82"/>
        <end position="165"/>
    </location>
</feature>
<comment type="subcellular location">
    <subcellularLocation>
        <location evidence="4">Cytoplasm</location>
    </subcellularLocation>
</comment>
<dbReference type="Proteomes" id="UP000074294">
    <property type="component" value="Unassembled WGS sequence"/>
</dbReference>
<reference evidence="6 7" key="1">
    <citation type="journal article" date="2016" name="Nat. Microbiol.">
        <title>Genomic inference of the metabolism of cosmopolitan subsurface Archaea, Hadesarchaea.</title>
        <authorList>
            <person name="Baker B.J."/>
            <person name="Saw J.H."/>
            <person name="Lind A.E."/>
            <person name="Lazar C.S."/>
            <person name="Hinrichs K.-U."/>
            <person name="Teske A.P."/>
            <person name="Ettema T.J."/>
        </authorList>
    </citation>
    <scope>NUCLEOTIDE SEQUENCE [LARGE SCALE GENOMIC DNA]</scope>
</reference>
<evidence type="ECO:0000256" key="4">
    <source>
        <dbReference type="HAMAP-Rule" id="MF_00865"/>
    </source>
</evidence>
<evidence type="ECO:0000259" key="5">
    <source>
        <dbReference type="PROSITE" id="PS50126"/>
    </source>
</evidence>
<dbReference type="STRING" id="1776334.APZ16_01150"/>
<keyword evidence="4" id="KW-0808">Transferase</keyword>
<dbReference type="GO" id="GO:0006352">
    <property type="term" value="P:DNA-templated transcription initiation"/>
    <property type="evidence" value="ECO:0007669"/>
    <property type="project" value="InterPro"/>
</dbReference>
<dbReference type="InterPro" id="IPR012340">
    <property type="entry name" value="NA-bd_OB-fold"/>
</dbReference>
<dbReference type="InterPro" id="IPR005576">
    <property type="entry name" value="Rpb7-like_N"/>
</dbReference>
<evidence type="ECO:0000313" key="6">
    <source>
        <dbReference type="EMBL" id="KUO40939.1"/>
    </source>
</evidence>
<keyword evidence="4" id="KW-0548">Nucleotidyltransferase</keyword>
<accession>A0A147JWQ9</accession>
<dbReference type="Pfam" id="PF00575">
    <property type="entry name" value="S1"/>
    <property type="match status" value="1"/>
</dbReference>
<dbReference type="InterPro" id="IPR004519">
    <property type="entry name" value="RNAP_E/RPC8"/>
</dbReference>
<dbReference type="CDD" id="cd04460">
    <property type="entry name" value="S1_RpoE"/>
    <property type="match status" value="1"/>
</dbReference>
<dbReference type="GO" id="GO:0000428">
    <property type="term" value="C:DNA-directed RNA polymerase complex"/>
    <property type="evidence" value="ECO:0007669"/>
    <property type="project" value="UniProtKB-KW"/>
</dbReference>
<dbReference type="PANTHER" id="PTHR12709">
    <property type="entry name" value="DNA-DIRECTED RNA POLYMERASE II, III"/>
    <property type="match status" value="1"/>
</dbReference>
<comment type="subunit">
    <text evidence="4">Part of the RNA polymerase complex. Forms a stalk with Rpo4 that extends from the main structure.</text>
</comment>
<proteinExistence type="inferred from homology"/>
<comment type="domain">
    <text evidence="4">Forms 2 domains with an elongated structure; Rpo4 packs into the hinge region between the 2 domains.</text>
</comment>
<dbReference type="CDD" id="cd04331">
    <property type="entry name" value="RNAP_E_N"/>
    <property type="match status" value="1"/>
</dbReference>
<dbReference type="InterPro" id="IPR036898">
    <property type="entry name" value="RNA_pol_Rpb7-like_N_sf"/>
</dbReference>
<dbReference type="NCBIfam" id="TIGR00448">
    <property type="entry name" value="rpoE"/>
    <property type="match status" value="1"/>
</dbReference>
<dbReference type="InterPro" id="IPR045113">
    <property type="entry name" value="Rpb7-like"/>
</dbReference>
<dbReference type="AlphaFoldDB" id="A0A147JWQ9"/>
<comment type="function">
    <text evidence="4">DNA-dependent RNA polymerase (RNAP) catalyzes the transcription of DNA into RNA using the four ribonucleoside triphosphates as substrates.</text>
</comment>
<evidence type="ECO:0000256" key="1">
    <source>
        <dbReference type="ARBA" id="ARBA00009307"/>
    </source>
</evidence>